<dbReference type="GO" id="GO:0046872">
    <property type="term" value="F:metal ion binding"/>
    <property type="evidence" value="ECO:0007669"/>
    <property type="project" value="InterPro"/>
</dbReference>
<protein>
    <submittedName>
        <fullName evidence="6">Iron-containing alcohol dehydrogenase</fullName>
    </submittedName>
</protein>
<dbReference type="EMBL" id="SMTK01000004">
    <property type="protein sequence ID" value="TDK24842.1"/>
    <property type="molecule type" value="Genomic_DNA"/>
</dbReference>
<dbReference type="PANTHER" id="PTHR11496:SF102">
    <property type="entry name" value="ALCOHOL DEHYDROGENASE 4"/>
    <property type="match status" value="1"/>
</dbReference>
<gene>
    <name evidence="6" type="ORF">E2F48_13675</name>
</gene>
<dbReference type="Pfam" id="PF25137">
    <property type="entry name" value="ADH_Fe_C"/>
    <property type="match status" value="1"/>
</dbReference>
<proteinExistence type="inferred from homology"/>
<evidence type="ECO:0000259" key="5">
    <source>
        <dbReference type="Pfam" id="PF25137"/>
    </source>
</evidence>
<dbReference type="PROSITE" id="PS00913">
    <property type="entry name" value="ADH_IRON_1"/>
    <property type="match status" value="1"/>
</dbReference>
<dbReference type="InterPro" id="IPR056798">
    <property type="entry name" value="ADH_Fe_C"/>
</dbReference>
<dbReference type="Gene3D" id="3.40.50.1970">
    <property type="match status" value="1"/>
</dbReference>
<dbReference type="Proteomes" id="UP000295411">
    <property type="component" value="Unassembled WGS sequence"/>
</dbReference>
<keyword evidence="3" id="KW-0520">NAD</keyword>
<evidence type="ECO:0000256" key="2">
    <source>
        <dbReference type="ARBA" id="ARBA00023002"/>
    </source>
</evidence>
<dbReference type="SUPFAM" id="SSF56796">
    <property type="entry name" value="Dehydroquinate synthase-like"/>
    <property type="match status" value="1"/>
</dbReference>
<organism evidence="6 7">
    <name type="scientific">Arthrobacter crusticola</name>
    <dbReference type="NCBI Taxonomy" id="2547960"/>
    <lineage>
        <taxon>Bacteria</taxon>
        <taxon>Bacillati</taxon>
        <taxon>Actinomycetota</taxon>
        <taxon>Actinomycetes</taxon>
        <taxon>Micrococcales</taxon>
        <taxon>Micrococcaceae</taxon>
        <taxon>Arthrobacter</taxon>
    </lineage>
</organism>
<accession>A0A4R5TUW0</accession>
<dbReference type="Pfam" id="PF00465">
    <property type="entry name" value="Fe-ADH"/>
    <property type="match status" value="1"/>
</dbReference>
<sequence length="393" mass="40860">MLTTFRSPELVEFGQGASDRIADICAAVGVARPLIVTDAFMAANPLLKRLTGPLDAAGIQYGLFSQTVPEPTTDSIDALRAHYADGTYDGLIAFGGGSSMDSAKALAIIEAYGGTYADHVVPNTPDGSVMPIICVPTTAGSGSEVTNACILKDSTSGEKLVYLGQACVPQIALIDYEFSLDMPAKLTASTGIDALSHALEAYTSTGANPFSDAMALSAMALIGPSLRTAVREPTNRAARERMMVGATQAGYAFTSAGVTLVHGMTAPVGGLFHIQHGVSNGMFAPTVHEWSAGASVPRYATAARALGFADSTVGDEEAAAGIGRALRALNRDLGLPSLQEYGVDEERYLGILDSMVEQAFLTGGPGLNPRVPTPDEMQDLYRAALSDSWDSAA</sequence>
<dbReference type="PANTHER" id="PTHR11496">
    <property type="entry name" value="ALCOHOL DEHYDROGENASE"/>
    <property type="match status" value="1"/>
</dbReference>
<keyword evidence="7" id="KW-1185">Reference proteome</keyword>
<dbReference type="CDD" id="cd08194">
    <property type="entry name" value="Fe-ADH-like"/>
    <property type="match status" value="1"/>
</dbReference>
<feature type="domain" description="Fe-containing alcohol dehydrogenase-like C-terminal" evidence="5">
    <location>
        <begin position="187"/>
        <end position="385"/>
    </location>
</feature>
<dbReference type="InterPro" id="IPR001670">
    <property type="entry name" value="ADH_Fe/GldA"/>
</dbReference>
<name>A0A4R5TUW0_9MICC</name>
<dbReference type="GO" id="GO:0004022">
    <property type="term" value="F:alcohol dehydrogenase (NAD+) activity"/>
    <property type="evidence" value="ECO:0007669"/>
    <property type="project" value="TreeGrafter"/>
</dbReference>
<comment type="similarity">
    <text evidence="1">Belongs to the iron-containing alcohol dehydrogenase family.</text>
</comment>
<reference evidence="6 7" key="1">
    <citation type="submission" date="2019-03" db="EMBL/GenBank/DDBJ databases">
        <title>Arthrobacter sp. nov., an bacterium isolated from biocrust in Mu Us Desert.</title>
        <authorList>
            <person name="Lixiong L."/>
        </authorList>
    </citation>
    <scope>NUCLEOTIDE SEQUENCE [LARGE SCALE GENOMIC DNA]</scope>
    <source>
        <strain evidence="6 7">SLN-3</strain>
    </source>
</reference>
<evidence type="ECO:0000259" key="4">
    <source>
        <dbReference type="Pfam" id="PF00465"/>
    </source>
</evidence>
<dbReference type="InterPro" id="IPR018211">
    <property type="entry name" value="ADH_Fe_CS"/>
</dbReference>
<feature type="domain" description="Alcohol dehydrogenase iron-type/glycerol dehydrogenase GldA" evidence="4">
    <location>
        <begin position="8"/>
        <end position="175"/>
    </location>
</feature>
<dbReference type="Gene3D" id="1.20.1090.10">
    <property type="entry name" value="Dehydroquinate synthase-like - alpha domain"/>
    <property type="match status" value="1"/>
</dbReference>
<dbReference type="RefSeq" id="WP_133404505.1">
    <property type="nucleotide sequence ID" value="NZ_SMTK01000004.1"/>
</dbReference>
<dbReference type="FunFam" id="3.40.50.1970:FF:000003">
    <property type="entry name" value="Alcohol dehydrogenase, iron-containing"/>
    <property type="match status" value="1"/>
</dbReference>
<dbReference type="InterPro" id="IPR039697">
    <property type="entry name" value="Alcohol_dehydrogenase_Fe"/>
</dbReference>
<evidence type="ECO:0000313" key="7">
    <source>
        <dbReference type="Proteomes" id="UP000295411"/>
    </source>
</evidence>
<dbReference type="OrthoDB" id="323926at2"/>
<dbReference type="AlphaFoldDB" id="A0A4R5TUW0"/>
<dbReference type="FunFam" id="1.20.1090.10:FF:000001">
    <property type="entry name" value="Aldehyde-alcohol dehydrogenase"/>
    <property type="match status" value="1"/>
</dbReference>
<evidence type="ECO:0000313" key="6">
    <source>
        <dbReference type="EMBL" id="TDK24842.1"/>
    </source>
</evidence>
<comment type="caution">
    <text evidence="6">The sequence shown here is derived from an EMBL/GenBank/DDBJ whole genome shotgun (WGS) entry which is preliminary data.</text>
</comment>
<keyword evidence="2" id="KW-0560">Oxidoreductase</keyword>
<evidence type="ECO:0000256" key="1">
    <source>
        <dbReference type="ARBA" id="ARBA00007358"/>
    </source>
</evidence>
<evidence type="ECO:0000256" key="3">
    <source>
        <dbReference type="ARBA" id="ARBA00023027"/>
    </source>
</evidence>